<evidence type="ECO:0000313" key="6">
    <source>
        <dbReference type="Proteomes" id="UP001056201"/>
    </source>
</evidence>
<protein>
    <recommendedName>
        <fullName evidence="2">histidine kinase</fullName>
        <ecNumber evidence="2">2.7.13.3</ecNumber>
    </recommendedName>
</protein>
<keyword evidence="5" id="KW-0547">Nucleotide-binding</keyword>
<evidence type="ECO:0000256" key="2">
    <source>
        <dbReference type="ARBA" id="ARBA00012438"/>
    </source>
</evidence>
<feature type="domain" description="Histidine kinase" evidence="4">
    <location>
        <begin position="186"/>
        <end position="414"/>
    </location>
</feature>
<dbReference type="PANTHER" id="PTHR43065:SF42">
    <property type="entry name" value="TWO-COMPONENT SENSOR PPRA"/>
    <property type="match status" value="1"/>
</dbReference>
<dbReference type="PRINTS" id="PR00344">
    <property type="entry name" value="BCTRLSENSOR"/>
</dbReference>
<dbReference type="CDD" id="cd00082">
    <property type="entry name" value="HisKA"/>
    <property type="match status" value="1"/>
</dbReference>
<evidence type="ECO:0000256" key="3">
    <source>
        <dbReference type="ARBA" id="ARBA00022553"/>
    </source>
</evidence>
<dbReference type="SUPFAM" id="SSF55874">
    <property type="entry name" value="ATPase domain of HSP90 chaperone/DNA topoisomerase II/histidine kinase"/>
    <property type="match status" value="1"/>
</dbReference>
<comment type="catalytic activity">
    <reaction evidence="1">
        <text>ATP + protein L-histidine = ADP + protein N-phospho-L-histidine.</text>
        <dbReference type="EC" id="2.7.13.3"/>
    </reaction>
</comment>
<dbReference type="InterPro" id="IPR036890">
    <property type="entry name" value="HATPase_C_sf"/>
</dbReference>
<dbReference type="PROSITE" id="PS50109">
    <property type="entry name" value="HIS_KIN"/>
    <property type="match status" value="1"/>
</dbReference>
<evidence type="ECO:0000256" key="1">
    <source>
        <dbReference type="ARBA" id="ARBA00000085"/>
    </source>
</evidence>
<dbReference type="SMART" id="SM00387">
    <property type="entry name" value="HATPase_c"/>
    <property type="match status" value="1"/>
</dbReference>
<dbReference type="SUPFAM" id="SSF47384">
    <property type="entry name" value="Homodimeric domain of signal transducing histidine kinase"/>
    <property type="match status" value="1"/>
</dbReference>
<evidence type="ECO:0000259" key="4">
    <source>
        <dbReference type="PROSITE" id="PS50109"/>
    </source>
</evidence>
<keyword evidence="3" id="KW-0597">Phosphoprotein</keyword>
<dbReference type="EC" id="2.7.13.3" evidence="2"/>
<name>A0ABY4S663_AQUTE</name>
<dbReference type="Pfam" id="PF02518">
    <property type="entry name" value="HATPase_c"/>
    <property type="match status" value="1"/>
</dbReference>
<reference evidence="5" key="1">
    <citation type="submission" date="2022-05" db="EMBL/GenBank/DDBJ databases">
        <title>An RpoN-dependent PEP-CTERM gene is involved in floc formation of an Aquincola tertiaricarbonis strain.</title>
        <authorList>
            <person name="Qiu D."/>
            <person name="Xia M."/>
        </authorList>
    </citation>
    <scope>NUCLEOTIDE SEQUENCE</scope>
    <source>
        <strain evidence="5">RN12</strain>
    </source>
</reference>
<dbReference type="RefSeq" id="WP_250195468.1">
    <property type="nucleotide sequence ID" value="NZ_CP097635.1"/>
</dbReference>
<dbReference type="PANTHER" id="PTHR43065">
    <property type="entry name" value="SENSOR HISTIDINE KINASE"/>
    <property type="match status" value="1"/>
</dbReference>
<dbReference type="InterPro" id="IPR003661">
    <property type="entry name" value="HisK_dim/P_dom"/>
</dbReference>
<sequence>MTELRTPRHRAATALDDARRREQEAMRLALDAFDCGLALVDLTHRRLPWCSPAFSSHCCVQAEAPLAALEPRLPGLTALLVRLVRGSALRLDLPADRLAEGLYAQATLVRPGLAAVRLLWTRDEAAASAEAMPVDTAPAVAAPAEPAPLPHSAADEQAEAARRHLEDREKLLFTSRALSVGEMASTLAHELNQPIGTVANVLRGLRMRLERPAARSEELLTGVQLALDQALFASRIIARIREYTQARGPRLQRLELGQVVRESLALLDWEVRRDGIEVQLELAPRPCPVQGDEVMLQQIFVNLMRNAIEAMRDNPPDAHGRVPRRLALRLSVERSGREAVLRLRDNGCGLPSDDAAQLFVPFQSSKPNGMGIGLNICRSFAELHQGRLWFSRNEGPDGQPERGCSFHLALPLLPAEAPNAPGRTT</sequence>
<dbReference type="Gene3D" id="3.30.565.10">
    <property type="entry name" value="Histidine kinase-like ATPase, C-terminal domain"/>
    <property type="match status" value="1"/>
</dbReference>
<keyword evidence="5" id="KW-0067">ATP-binding</keyword>
<evidence type="ECO:0000313" key="5">
    <source>
        <dbReference type="EMBL" id="URI07203.1"/>
    </source>
</evidence>
<dbReference type="EMBL" id="CP097635">
    <property type="protein sequence ID" value="URI07203.1"/>
    <property type="molecule type" value="Genomic_DNA"/>
</dbReference>
<dbReference type="InterPro" id="IPR004358">
    <property type="entry name" value="Sig_transdc_His_kin-like_C"/>
</dbReference>
<gene>
    <name evidence="5" type="ORF">MW290_00830</name>
</gene>
<dbReference type="InterPro" id="IPR003594">
    <property type="entry name" value="HATPase_dom"/>
</dbReference>
<organism evidence="5 6">
    <name type="scientific">Aquincola tertiaricarbonis</name>
    <dbReference type="NCBI Taxonomy" id="391953"/>
    <lineage>
        <taxon>Bacteria</taxon>
        <taxon>Pseudomonadati</taxon>
        <taxon>Pseudomonadota</taxon>
        <taxon>Betaproteobacteria</taxon>
        <taxon>Burkholderiales</taxon>
        <taxon>Sphaerotilaceae</taxon>
        <taxon>Aquincola</taxon>
    </lineage>
</organism>
<keyword evidence="6" id="KW-1185">Reference proteome</keyword>
<dbReference type="Gene3D" id="1.10.287.130">
    <property type="match status" value="1"/>
</dbReference>
<proteinExistence type="predicted"/>
<accession>A0ABY4S663</accession>
<dbReference type="Proteomes" id="UP001056201">
    <property type="component" value="Chromosome 1"/>
</dbReference>
<dbReference type="InterPro" id="IPR005467">
    <property type="entry name" value="His_kinase_dom"/>
</dbReference>
<dbReference type="GO" id="GO:0005524">
    <property type="term" value="F:ATP binding"/>
    <property type="evidence" value="ECO:0007669"/>
    <property type="project" value="UniProtKB-KW"/>
</dbReference>
<dbReference type="InterPro" id="IPR036097">
    <property type="entry name" value="HisK_dim/P_sf"/>
</dbReference>